<organism evidence="1 2">
    <name type="scientific">Habropoda laboriosa</name>
    <dbReference type="NCBI Taxonomy" id="597456"/>
    <lineage>
        <taxon>Eukaryota</taxon>
        <taxon>Metazoa</taxon>
        <taxon>Ecdysozoa</taxon>
        <taxon>Arthropoda</taxon>
        <taxon>Hexapoda</taxon>
        <taxon>Insecta</taxon>
        <taxon>Pterygota</taxon>
        <taxon>Neoptera</taxon>
        <taxon>Endopterygota</taxon>
        <taxon>Hymenoptera</taxon>
        <taxon>Apocrita</taxon>
        <taxon>Aculeata</taxon>
        <taxon>Apoidea</taxon>
        <taxon>Anthophila</taxon>
        <taxon>Apidae</taxon>
        <taxon>Habropoda</taxon>
    </lineage>
</organism>
<name>A0A0L7QYP6_9HYME</name>
<sequence length="204" mass="23177">MLVILQVRLQIKHFGQIRARIDRTSILRLHSVDHRTKLPVLEDHNVDTLLYERLDLLHHLVAVVPHAHVHSYPLSVMIQLFIQSYLQLQVAGAQKKVLTNHRARLTALFSRSVLDLPDTHADGASLVSHVGLRVSGVDLEEVADSARFSRLVLAGLQSNAGRSCLRELEGERNRVRAQFSQQTFLKPGQVVLELLGRWEQLFRD</sequence>
<dbReference type="Proteomes" id="UP000053825">
    <property type="component" value="Unassembled WGS sequence"/>
</dbReference>
<evidence type="ECO:0000313" key="1">
    <source>
        <dbReference type="EMBL" id="KOC63682.1"/>
    </source>
</evidence>
<evidence type="ECO:0000313" key="2">
    <source>
        <dbReference type="Proteomes" id="UP000053825"/>
    </source>
</evidence>
<dbReference type="EMBL" id="KQ414688">
    <property type="protein sequence ID" value="KOC63682.1"/>
    <property type="molecule type" value="Genomic_DNA"/>
</dbReference>
<proteinExistence type="predicted"/>
<dbReference type="AlphaFoldDB" id="A0A0L7QYP6"/>
<reference evidence="1 2" key="1">
    <citation type="submission" date="2015-07" db="EMBL/GenBank/DDBJ databases">
        <title>The genome of Habropoda laboriosa.</title>
        <authorList>
            <person name="Pan H."/>
            <person name="Kapheim K."/>
        </authorList>
    </citation>
    <scope>NUCLEOTIDE SEQUENCE [LARGE SCALE GENOMIC DNA]</scope>
    <source>
        <strain evidence="1">0110345459</strain>
    </source>
</reference>
<gene>
    <name evidence="1" type="ORF">WH47_00750</name>
</gene>
<protein>
    <submittedName>
        <fullName evidence="1">Uncharacterized protein</fullName>
    </submittedName>
</protein>
<accession>A0A0L7QYP6</accession>
<keyword evidence="2" id="KW-1185">Reference proteome</keyword>